<feature type="non-terminal residue" evidence="1">
    <location>
        <position position="1"/>
    </location>
</feature>
<accession>A0ABR9ZGC9</accession>
<dbReference type="SUPFAM" id="SSF53335">
    <property type="entry name" value="S-adenosyl-L-methionine-dependent methyltransferases"/>
    <property type="match status" value="1"/>
</dbReference>
<evidence type="ECO:0000313" key="1">
    <source>
        <dbReference type="EMBL" id="MBF4377501.1"/>
    </source>
</evidence>
<feature type="non-terminal residue" evidence="1">
    <location>
        <position position="91"/>
    </location>
</feature>
<evidence type="ECO:0008006" key="3">
    <source>
        <dbReference type="Google" id="ProtNLM"/>
    </source>
</evidence>
<sequence length="91" mass="10531">LNQERSTRTRSFASEYFTPSMLADHLAIQVVPMVAYLLEKNLTKHYRVIEPSCGTGAILMRFIRAFYLYRPDLLSRIEFIANDISMTNIEA</sequence>
<dbReference type="EMBL" id="RDPI01001825">
    <property type="protein sequence ID" value="MBF4377501.1"/>
    <property type="molecule type" value="Genomic_DNA"/>
</dbReference>
<keyword evidence="2" id="KW-1185">Reference proteome</keyword>
<organism evidence="1 2">
    <name type="scientific">Vibrio anguillarum</name>
    <name type="common">Listonella anguillarum</name>
    <dbReference type="NCBI Taxonomy" id="55601"/>
    <lineage>
        <taxon>Bacteria</taxon>
        <taxon>Pseudomonadati</taxon>
        <taxon>Pseudomonadota</taxon>
        <taxon>Gammaproteobacteria</taxon>
        <taxon>Vibrionales</taxon>
        <taxon>Vibrionaceae</taxon>
        <taxon>Vibrio</taxon>
    </lineage>
</organism>
<protein>
    <recommendedName>
        <fullName evidence="3">DNA methylase adenine-specific domain-containing protein</fullName>
    </recommendedName>
</protein>
<comment type="caution">
    <text evidence="1">The sequence shown here is derived from an EMBL/GenBank/DDBJ whole genome shotgun (WGS) entry which is preliminary data.</text>
</comment>
<dbReference type="PRINTS" id="PR00507">
    <property type="entry name" value="N12N6MTFRASE"/>
</dbReference>
<name>A0ABR9ZGC9_VIBAN</name>
<proteinExistence type="predicted"/>
<dbReference type="InterPro" id="IPR029063">
    <property type="entry name" value="SAM-dependent_MTases_sf"/>
</dbReference>
<dbReference type="Proteomes" id="UP000726136">
    <property type="component" value="Unassembled WGS sequence"/>
</dbReference>
<evidence type="ECO:0000313" key="2">
    <source>
        <dbReference type="Proteomes" id="UP000726136"/>
    </source>
</evidence>
<dbReference type="RefSeq" id="WP_194665486.1">
    <property type="nucleotide sequence ID" value="NZ_RDPI01001825.1"/>
</dbReference>
<gene>
    <name evidence="1" type="ORF">EAY46_31505</name>
</gene>
<reference evidence="1 2" key="1">
    <citation type="journal article" date="2021" name="PeerJ">
        <title>Analysis of 44 Vibrio anguillarum genomes reveals high genetic diversity.</title>
        <authorList>
            <person name="Hansen M.J."/>
            <person name="Dalsgaard I."/>
        </authorList>
    </citation>
    <scope>NUCLEOTIDE SEQUENCE [LARGE SCALE GENOMIC DNA]</scope>
    <source>
        <strain evidence="1 2">040915-1/1B</strain>
    </source>
</reference>
<dbReference type="Gene3D" id="3.40.50.150">
    <property type="entry name" value="Vaccinia Virus protein VP39"/>
    <property type="match status" value="1"/>
</dbReference>